<dbReference type="RefSeq" id="WP_008915347.1">
    <property type="nucleotide sequence ID" value="NZ_CM001773.1"/>
</dbReference>
<comment type="similarity">
    <text evidence="2">Belongs to the FlgN family.</text>
</comment>
<dbReference type="Gene3D" id="1.20.58.300">
    <property type="entry name" value="FlgN-like"/>
    <property type="match status" value="1"/>
</dbReference>
<dbReference type="OrthoDB" id="6455267at2"/>
<comment type="function">
    <text evidence="1">Required for the efficient initiation of filament assembly.</text>
</comment>
<evidence type="ECO:0000256" key="2">
    <source>
        <dbReference type="ARBA" id="ARBA00007703"/>
    </source>
</evidence>
<organism evidence="4 5">
    <name type="scientific">Providencia sneebia DSM 19967</name>
    <dbReference type="NCBI Taxonomy" id="1141660"/>
    <lineage>
        <taxon>Bacteria</taxon>
        <taxon>Pseudomonadati</taxon>
        <taxon>Pseudomonadota</taxon>
        <taxon>Gammaproteobacteria</taxon>
        <taxon>Enterobacterales</taxon>
        <taxon>Morganellaceae</taxon>
        <taxon>Providencia</taxon>
    </lineage>
</organism>
<dbReference type="PATRIC" id="fig|1141660.3.peg.1514"/>
<evidence type="ECO:0000313" key="4">
    <source>
        <dbReference type="EMBL" id="EKT58553.1"/>
    </source>
</evidence>
<keyword evidence="3" id="KW-1005">Bacterial flagellum biogenesis</keyword>
<reference evidence="4 5" key="1">
    <citation type="journal article" date="2012" name="BMC Genomics">
        <title>Comparative genomics of bacteria in the genus Providencia isolated from wild Drosophila melanogaster.</title>
        <authorList>
            <person name="Galac M.R."/>
            <person name="Lazzaro B.P."/>
        </authorList>
    </citation>
    <scope>NUCLEOTIDE SEQUENCE [LARGE SCALE GENOMIC DNA]</scope>
    <source>
        <strain evidence="4 5">DSM 19967</strain>
    </source>
</reference>
<dbReference type="Proteomes" id="UP000010290">
    <property type="component" value="Chromosome"/>
</dbReference>
<dbReference type="InterPro" id="IPR007809">
    <property type="entry name" value="FlgN-like"/>
</dbReference>
<protein>
    <submittedName>
        <fullName evidence="4">FlgN family protein</fullName>
    </submittedName>
</protein>
<dbReference type="Pfam" id="PF05130">
    <property type="entry name" value="FlgN"/>
    <property type="match status" value="1"/>
</dbReference>
<gene>
    <name evidence="4" type="ORF">OO7_07554</name>
</gene>
<name>K8WD43_9GAMM</name>
<dbReference type="AlphaFoldDB" id="K8WD43"/>
<evidence type="ECO:0000256" key="3">
    <source>
        <dbReference type="ARBA" id="ARBA00022795"/>
    </source>
</evidence>
<dbReference type="InterPro" id="IPR036679">
    <property type="entry name" value="FlgN-like_sf"/>
</dbReference>
<dbReference type="GO" id="GO:0044780">
    <property type="term" value="P:bacterial-type flagellum assembly"/>
    <property type="evidence" value="ECO:0007669"/>
    <property type="project" value="InterPro"/>
</dbReference>
<accession>K8WD43</accession>
<dbReference type="HOGENOM" id="CLU_137423_2_0_6"/>
<comment type="caution">
    <text evidence="4">The sequence shown here is derived from an EMBL/GenBank/DDBJ whole genome shotgun (WGS) entry which is preliminary data.</text>
</comment>
<sequence length="146" mass="17465">MNDNLQDLLEHQLTNLQSLYFIMEKECEFLNQHPTPTNQLQELLEKKRVLINIIENNEKKRFHIEQNFNIQEPYQENTVLHNLWCSIKKITVSLKNQNSQNNKILKCYMEFNHQQINLMRKYHSQSTYSANGLEKPDTLLGKNFSI</sequence>
<dbReference type="SUPFAM" id="SSF140566">
    <property type="entry name" value="FlgN-like"/>
    <property type="match status" value="1"/>
</dbReference>
<evidence type="ECO:0000313" key="5">
    <source>
        <dbReference type="Proteomes" id="UP000010290"/>
    </source>
</evidence>
<evidence type="ECO:0000256" key="1">
    <source>
        <dbReference type="ARBA" id="ARBA00002397"/>
    </source>
</evidence>
<keyword evidence="5" id="KW-1185">Reference proteome</keyword>
<dbReference type="EMBL" id="AKKN01000007">
    <property type="protein sequence ID" value="EKT58553.1"/>
    <property type="molecule type" value="Genomic_DNA"/>
</dbReference>
<proteinExistence type="inferred from homology"/>